<accession>M9LID2</accession>
<feature type="domain" description="ABC3 transporter permease C-terminal" evidence="7">
    <location>
        <begin position="1"/>
        <end position="81"/>
    </location>
</feature>
<keyword evidence="2" id="KW-1003">Cell membrane</keyword>
<dbReference type="AlphaFoldDB" id="M9LID2"/>
<dbReference type="OrthoDB" id="9793166at2"/>
<evidence type="ECO:0000256" key="6">
    <source>
        <dbReference type="SAM" id="Phobius"/>
    </source>
</evidence>
<dbReference type="EMBL" id="BALG01000140">
    <property type="protein sequence ID" value="GAC42810.1"/>
    <property type="molecule type" value="Genomic_DNA"/>
</dbReference>
<gene>
    <name evidence="8" type="ORF">PPOP_2170</name>
</gene>
<feature type="transmembrane region" description="Helical" evidence="6">
    <location>
        <begin position="15"/>
        <end position="40"/>
    </location>
</feature>
<organism evidence="8 9">
    <name type="scientific">Paenibacillus popilliae ATCC 14706</name>
    <dbReference type="NCBI Taxonomy" id="1212764"/>
    <lineage>
        <taxon>Bacteria</taxon>
        <taxon>Bacillati</taxon>
        <taxon>Bacillota</taxon>
        <taxon>Bacilli</taxon>
        <taxon>Bacillales</taxon>
        <taxon>Paenibacillaceae</taxon>
        <taxon>Paenibacillus</taxon>
    </lineage>
</organism>
<sequence>MTQNEVKKMIILESIFYGLFAAVIGIAIGTALSYSIHVLFAGALDIAWTIPWYSIGIAFAGAMITTFVATIWPMYRLLKVSIVDALHREN</sequence>
<evidence type="ECO:0000256" key="3">
    <source>
        <dbReference type="ARBA" id="ARBA00022692"/>
    </source>
</evidence>
<keyword evidence="4 6" id="KW-1133">Transmembrane helix</keyword>
<protein>
    <submittedName>
        <fullName evidence="8">Permease component</fullName>
    </submittedName>
</protein>
<evidence type="ECO:0000256" key="2">
    <source>
        <dbReference type="ARBA" id="ARBA00022475"/>
    </source>
</evidence>
<dbReference type="Pfam" id="PF02687">
    <property type="entry name" value="FtsX"/>
    <property type="match status" value="1"/>
</dbReference>
<keyword evidence="9" id="KW-1185">Reference proteome</keyword>
<proteinExistence type="predicted"/>
<evidence type="ECO:0000313" key="9">
    <source>
        <dbReference type="Proteomes" id="UP000029453"/>
    </source>
</evidence>
<dbReference type="GO" id="GO:0005886">
    <property type="term" value="C:plasma membrane"/>
    <property type="evidence" value="ECO:0007669"/>
    <property type="project" value="UniProtKB-SubCell"/>
</dbReference>
<reference evidence="8 9" key="1">
    <citation type="submission" date="2012-10" db="EMBL/GenBank/DDBJ databases">
        <title>Draft Genome Sequence of Paenibacillus popilliae ATCC 14706T.</title>
        <authorList>
            <person name="Iiyama K."/>
            <person name="Mori K."/>
            <person name="Mon H."/>
            <person name="Chieda Y."/>
            <person name="Lee J.M."/>
            <person name="Kusakabe T."/>
            <person name="Tashiro K."/>
            <person name="Asano S."/>
            <person name="Yasunaga-Aoki C."/>
            <person name="Shimizu S."/>
        </authorList>
    </citation>
    <scope>NUCLEOTIDE SEQUENCE [LARGE SCALE GENOMIC DNA]</scope>
    <source>
        <strain evidence="8 9">ATCC 14706</strain>
    </source>
</reference>
<evidence type="ECO:0000256" key="5">
    <source>
        <dbReference type="ARBA" id="ARBA00023136"/>
    </source>
</evidence>
<feature type="transmembrane region" description="Helical" evidence="6">
    <location>
        <begin position="52"/>
        <end position="72"/>
    </location>
</feature>
<evidence type="ECO:0000256" key="4">
    <source>
        <dbReference type="ARBA" id="ARBA00022989"/>
    </source>
</evidence>
<keyword evidence="5 6" id="KW-0472">Membrane</keyword>
<comment type="subcellular location">
    <subcellularLocation>
        <location evidence="1">Cell membrane</location>
        <topology evidence="1">Multi-pass membrane protein</topology>
    </subcellularLocation>
</comment>
<comment type="caution">
    <text evidence="8">The sequence shown here is derived from an EMBL/GenBank/DDBJ whole genome shotgun (WGS) entry which is preliminary data.</text>
</comment>
<dbReference type="Proteomes" id="UP000029453">
    <property type="component" value="Unassembled WGS sequence"/>
</dbReference>
<evidence type="ECO:0000313" key="8">
    <source>
        <dbReference type="EMBL" id="GAC42810.1"/>
    </source>
</evidence>
<dbReference type="InterPro" id="IPR003838">
    <property type="entry name" value="ABC3_permease_C"/>
</dbReference>
<name>M9LID2_PAEPP</name>
<evidence type="ECO:0000256" key="1">
    <source>
        <dbReference type="ARBA" id="ARBA00004651"/>
    </source>
</evidence>
<keyword evidence="3 6" id="KW-0812">Transmembrane</keyword>
<evidence type="ECO:0000259" key="7">
    <source>
        <dbReference type="Pfam" id="PF02687"/>
    </source>
</evidence>